<evidence type="ECO:0000313" key="2">
    <source>
        <dbReference type="EMBL" id="OAV92004.1"/>
    </source>
</evidence>
<dbReference type="STRING" id="630390.A0A180GHF5"/>
<proteinExistence type="predicted"/>
<keyword evidence="4" id="KW-1185">Reference proteome</keyword>
<sequence>MPPYGLAGQSASSMQAFILHWMYQAMVQEERHLTRVPNGRFEGKRGIAREAKRPRALAPSMKLHGSCVAPAKRPKFGRQFDGPPPFIADRSQAGLPSTVKRTDDFASTPGDAQMDNPLAKERAG</sequence>
<reference evidence="3" key="4">
    <citation type="submission" date="2025-05" db="UniProtKB">
        <authorList>
            <consortium name="EnsemblFungi"/>
        </authorList>
    </citation>
    <scope>IDENTIFICATION</scope>
    <source>
        <strain evidence="3">isolate 1-1 / race 1 (BBBD)</strain>
    </source>
</reference>
<dbReference type="EMBL" id="ADAS02000071">
    <property type="protein sequence ID" value="OAV92004.1"/>
    <property type="molecule type" value="Genomic_DNA"/>
</dbReference>
<name>A0A180GHF5_PUCT1</name>
<reference evidence="2" key="2">
    <citation type="submission" date="2016-05" db="EMBL/GenBank/DDBJ databases">
        <title>Comparative analysis highlights variable genome content of wheat rusts and divergence of the mating loci.</title>
        <authorList>
            <person name="Cuomo C.A."/>
            <person name="Bakkeren G."/>
            <person name="Szabo L."/>
            <person name="Khalil H."/>
            <person name="Joly D."/>
            <person name="Goldberg J."/>
            <person name="Young S."/>
            <person name="Zeng Q."/>
            <person name="Fellers J."/>
        </authorList>
    </citation>
    <scope>NUCLEOTIDE SEQUENCE [LARGE SCALE GENOMIC DNA]</scope>
    <source>
        <strain evidence="2">1-1 BBBD Race 1</strain>
    </source>
</reference>
<reference evidence="3 4" key="3">
    <citation type="journal article" date="2017" name="G3 (Bethesda)">
        <title>Comparative analysis highlights variable genome content of wheat rusts and divergence of the mating loci.</title>
        <authorList>
            <person name="Cuomo C.A."/>
            <person name="Bakkeren G."/>
            <person name="Khalil H.B."/>
            <person name="Panwar V."/>
            <person name="Joly D."/>
            <person name="Linning R."/>
            <person name="Sakthikumar S."/>
            <person name="Song X."/>
            <person name="Adiconis X."/>
            <person name="Fan L."/>
            <person name="Goldberg J.M."/>
            <person name="Levin J.Z."/>
            <person name="Young S."/>
            <person name="Zeng Q."/>
            <person name="Anikster Y."/>
            <person name="Bruce M."/>
            <person name="Wang M."/>
            <person name="Yin C."/>
            <person name="McCallum B."/>
            <person name="Szabo L.J."/>
            <person name="Hulbert S."/>
            <person name="Chen X."/>
            <person name="Fellers J.P."/>
        </authorList>
    </citation>
    <scope>NUCLEOTIDE SEQUENCE</scope>
    <source>
        <strain evidence="3">isolate 1-1 / race 1 (BBBD)</strain>
        <strain evidence="4">Isolate 1-1 / race 1 (BBBD)</strain>
    </source>
</reference>
<accession>A0A180GHF5</accession>
<organism evidence="2">
    <name type="scientific">Puccinia triticina (isolate 1-1 / race 1 (BBBD))</name>
    <name type="common">Brown leaf rust fungus</name>
    <dbReference type="NCBI Taxonomy" id="630390"/>
    <lineage>
        <taxon>Eukaryota</taxon>
        <taxon>Fungi</taxon>
        <taxon>Dikarya</taxon>
        <taxon>Basidiomycota</taxon>
        <taxon>Pucciniomycotina</taxon>
        <taxon>Pucciniomycetes</taxon>
        <taxon>Pucciniales</taxon>
        <taxon>Pucciniaceae</taxon>
        <taxon>Puccinia</taxon>
    </lineage>
</organism>
<dbReference type="Proteomes" id="UP000005240">
    <property type="component" value="Unassembled WGS sequence"/>
</dbReference>
<dbReference type="EnsemblFungi" id="PTTG_27796-t43_1">
    <property type="protein sequence ID" value="PTTG_27796-t43_1-p1"/>
    <property type="gene ID" value="PTTG_27796"/>
</dbReference>
<gene>
    <name evidence="2" type="ORF">PTTG_27796</name>
</gene>
<dbReference type="VEuPathDB" id="FungiDB:PTTG_27796"/>
<feature type="region of interest" description="Disordered" evidence="1">
    <location>
        <begin position="72"/>
        <end position="124"/>
    </location>
</feature>
<reference evidence="2" key="1">
    <citation type="submission" date="2009-11" db="EMBL/GenBank/DDBJ databases">
        <authorList>
            <consortium name="The Broad Institute Genome Sequencing Platform"/>
            <person name="Ward D."/>
            <person name="Feldgarden M."/>
            <person name="Earl A."/>
            <person name="Young S.K."/>
            <person name="Zeng Q."/>
            <person name="Koehrsen M."/>
            <person name="Alvarado L."/>
            <person name="Berlin A."/>
            <person name="Bochicchio J."/>
            <person name="Borenstein D."/>
            <person name="Chapman S.B."/>
            <person name="Chen Z."/>
            <person name="Engels R."/>
            <person name="Freedman E."/>
            <person name="Gellesch M."/>
            <person name="Goldberg J."/>
            <person name="Griggs A."/>
            <person name="Gujja S."/>
            <person name="Heilman E."/>
            <person name="Heiman D."/>
            <person name="Hepburn T."/>
            <person name="Howarth C."/>
            <person name="Jen D."/>
            <person name="Larson L."/>
            <person name="Lewis B."/>
            <person name="Mehta T."/>
            <person name="Park D."/>
            <person name="Pearson M."/>
            <person name="Roberts A."/>
            <person name="Saif S."/>
            <person name="Shea T."/>
            <person name="Shenoy N."/>
            <person name="Sisk P."/>
            <person name="Stolte C."/>
            <person name="Sykes S."/>
            <person name="Thomson T."/>
            <person name="Walk T."/>
            <person name="White J."/>
            <person name="Yandava C."/>
            <person name="Izard J."/>
            <person name="Baranova O.V."/>
            <person name="Blanton J.M."/>
            <person name="Tanner A.C."/>
            <person name="Dewhirst F.E."/>
            <person name="Haas B."/>
            <person name="Nusbaum C."/>
            <person name="Birren B."/>
        </authorList>
    </citation>
    <scope>NUCLEOTIDE SEQUENCE [LARGE SCALE GENOMIC DNA]</scope>
    <source>
        <strain evidence="2">1-1 BBBD Race 1</strain>
    </source>
</reference>
<evidence type="ECO:0000313" key="3">
    <source>
        <dbReference type="EnsemblFungi" id="PTTG_27796-t43_1-p1"/>
    </source>
</evidence>
<evidence type="ECO:0000256" key="1">
    <source>
        <dbReference type="SAM" id="MobiDB-lite"/>
    </source>
</evidence>
<evidence type="ECO:0000313" key="4">
    <source>
        <dbReference type="Proteomes" id="UP000005240"/>
    </source>
</evidence>
<dbReference type="AlphaFoldDB" id="A0A180GHF5"/>
<protein>
    <submittedName>
        <fullName evidence="2 3">Uncharacterized protein</fullName>
    </submittedName>
</protein>